<dbReference type="PANTHER" id="PTHR11319">
    <property type="entry name" value="G PROTEIN-COUPLED RECEPTOR-RELATED"/>
    <property type="match status" value="1"/>
</dbReference>
<keyword evidence="2 3" id="KW-0812">Transmembrane</keyword>
<name>I7MJV1_TETTS</name>
<feature type="transmembrane region" description="Helical" evidence="2">
    <location>
        <begin position="1647"/>
        <end position="1673"/>
    </location>
</feature>
<feature type="compositionally biased region" description="Polar residues" evidence="1">
    <location>
        <begin position="2320"/>
        <end position="2337"/>
    </location>
</feature>
<feature type="transmembrane region" description="Helical" evidence="2">
    <location>
        <begin position="1787"/>
        <end position="1809"/>
    </location>
</feature>
<keyword evidence="4" id="KW-1185">Reference proteome</keyword>
<feature type="transmembrane region" description="Helical" evidence="2">
    <location>
        <begin position="1726"/>
        <end position="1742"/>
    </location>
</feature>
<evidence type="ECO:0000313" key="3">
    <source>
        <dbReference type="EMBL" id="EAS07524.2"/>
    </source>
</evidence>
<feature type="transmembrane region" description="Helical" evidence="2">
    <location>
        <begin position="1542"/>
        <end position="1565"/>
    </location>
</feature>
<gene>
    <name evidence="3" type="ORF">TTHERM_00676910</name>
</gene>
<dbReference type="SUPFAM" id="SSF51126">
    <property type="entry name" value="Pectin lyase-like"/>
    <property type="match status" value="1"/>
</dbReference>
<protein>
    <submittedName>
        <fullName evidence="3">Transmembrane protein, putative</fullName>
    </submittedName>
</protein>
<dbReference type="eggNOG" id="ENOG502SFTV">
    <property type="taxonomic scope" value="Eukaryota"/>
</dbReference>
<dbReference type="KEGG" id="tet:TTHERM_00676910"/>
<dbReference type="InterPro" id="IPR011050">
    <property type="entry name" value="Pectin_lyase_fold/virulence"/>
</dbReference>
<dbReference type="RefSeq" id="XP_001027766.2">
    <property type="nucleotide sequence ID" value="XM_001027766.2"/>
</dbReference>
<dbReference type="EMBL" id="GG662216">
    <property type="protein sequence ID" value="EAS07524.2"/>
    <property type="molecule type" value="Genomic_DNA"/>
</dbReference>
<evidence type="ECO:0000256" key="2">
    <source>
        <dbReference type="SAM" id="Phobius"/>
    </source>
</evidence>
<reference evidence="4" key="1">
    <citation type="journal article" date="2006" name="PLoS Biol.">
        <title>Macronuclear genome sequence of the ciliate Tetrahymena thermophila, a model eukaryote.</title>
        <authorList>
            <person name="Eisen J.A."/>
            <person name="Coyne R.S."/>
            <person name="Wu M."/>
            <person name="Wu D."/>
            <person name="Thiagarajan M."/>
            <person name="Wortman J.R."/>
            <person name="Badger J.H."/>
            <person name="Ren Q."/>
            <person name="Amedeo P."/>
            <person name="Jones K.M."/>
            <person name="Tallon L.J."/>
            <person name="Delcher A.L."/>
            <person name="Salzberg S.L."/>
            <person name="Silva J.C."/>
            <person name="Haas B.J."/>
            <person name="Majoros W.H."/>
            <person name="Farzad M."/>
            <person name="Carlton J.M."/>
            <person name="Smith R.K. Jr."/>
            <person name="Garg J."/>
            <person name="Pearlman R.E."/>
            <person name="Karrer K.M."/>
            <person name="Sun L."/>
            <person name="Manning G."/>
            <person name="Elde N.C."/>
            <person name="Turkewitz A.P."/>
            <person name="Asai D.J."/>
            <person name="Wilkes D.E."/>
            <person name="Wang Y."/>
            <person name="Cai H."/>
            <person name="Collins K."/>
            <person name="Stewart B.A."/>
            <person name="Lee S.R."/>
            <person name="Wilamowska K."/>
            <person name="Weinberg Z."/>
            <person name="Ruzzo W.L."/>
            <person name="Wloga D."/>
            <person name="Gaertig J."/>
            <person name="Frankel J."/>
            <person name="Tsao C.-C."/>
            <person name="Gorovsky M.A."/>
            <person name="Keeling P.J."/>
            <person name="Waller R.F."/>
            <person name="Patron N.J."/>
            <person name="Cherry J.M."/>
            <person name="Stover N.A."/>
            <person name="Krieger C.J."/>
            <person name="del Toro C."/>
            <person name="Ryder H.F."/>
            <person name="Williamson S.C."/>
            <person name="Barbeau R.A."/>
            <person name="Hamilton E.P."/>
            <person name="Orias E."/>
        </authorList>
    </citation>
    <scope>NUCLEOTIDE SEQUENCE [LARGE SCALE GENOMIC DNA]</scope>
    <source>
        <strain evidence="4">SB210</strain>
    </source>
</reference>
<dbReference type="PANTHER" id="PTHR11319:SF35">
    <property type="entry name" value="OUTER MEMBRANE PROTEIN PMPC-RELATED"/>
    <property type="match status" value="1"/>
</dbReference>
<keyword evidence="2" id="KW-1133">Transmembrane helix</keyword>
<feature type="region of interest" description="Disordered" evidence="1">
    <location>
        <begin position="2024"/>
        <end position="2056"/>
    </location>
</feature>
<proteinExistence type="predicted"/>
<feature type="region of interest" description="Disordered" evidence="1">
    <location>
        <begin position="2313"/>
        <end position="2337"/>
    </location>
</feature>
<accession>I7MJV1</accession>
<keyword evidence="2" id="KW-0472">Membrane</keyword>
<organism evidence="3 4">
    <name type="scientific">Tetrahymena thermophila (strain SB210)</name>
    <dbReference type="NCBI Taxonomy" id="312017"/>
    <lineage>
        <taxon>Eukaryota</taxon>
        <taxon>Sar</taxon>
        <taxon>Alveolata</taxon>
        <taxon>Ciliophora</taxon>
        <taxon>Intramacronucleata</taxon>
        <taxon>Oligohymenophorea</taxon>
        <taxon>Hymenostomatida</taxon>
        <taxon>Tetrahymenina</taxon>
        <taxon>Tetrahymenidae</taxon>
        <taxon>Tetrahymena</taxon>
    </lineage>
</organism>
<feature type="transmembrane region" description="Helical" evidence="2">
    <location>
        <begin position="1754"/>
        <end position="1775"/>
    </location>
</feature>
<dbReference type="Proteomes" id="UP000009168">
    <property type="component" value="Unassembled WGS sequence"/>
</dbReference>
<feature type="transmembrane region" description="Helical" evidence="2">
    <location>
        <begin position="1424"/>
        <end position="1443"/>
    </location>
</feature>
<dbReference type="GeneID" id="7833167"/>
<feature type="transmembrane region" description="Helical" evidence="2">
    <location>
        <begin position="1478"/>
        <end position="1498"/>
    </location>
</feature>
<evidence type="ECO:0000313" key="4">
    <source>
        <dbReference type="Proteomes" id="UP000009168"/>
    </source>
</evidence>
<sequence length="2337" mass="271692">MYLNYTQKTCEIIDLKQYQKNDIAFNSNNQQIQLLLSHKNPYTGKQLNTLAVVDIGSCTIKYYEISLDDDILLSKKLFSQSIVYLNYGIYLYVYDLESQLGKFLNEGIFFEAPIRLYENYLFLINQGILYIYQTEQISIYRNIDLNPQSILDFSFCSELNYLIVLIQNELTIYDFLSMKKIKAIAAYQKIIMFTNKNSSQIYIIETNQLNSNQIRIIDLQSLQITNQVDLPQNEYYLNYQYELDEISNQVFTINYDFTFMAIDLRLVQNQLQPISHLYQSLYITGQDESQLKYIYSKNANYFAITEDLKTTDKNDSIDEYYNLDQQGILAYIDSLNNKYKQIMYLNYTKFHMVVKKVYNNHYTLVANDFQIFCFQKDLILDTYTIQSNFGLSNQPYLLSNQENIFMVANNTIFDIQYSFDSKQIILYTFATLSRNVFPIDIISKANNTAAIYAYEKILYLSYSTKTITYQIEGNVFYYFQKLKHDMFAAVTDIKLLIYSLDISASGVYSLVMKCKIINNDTLQFYLMGTNDLIVSEDSLKRIALYQFDQVSQTYFEYQSIPYPCYSGNKFLLSSQNTNYFALSCSLQTNIYKNNQKPLLSSLPTILKETSSNYYTVVKTFKGIKMNQFLILQQYIFCTLQQKIIILDLVSLSKIYEINLTNFIFLKLMYLGVDQTYDKFSIKGVQDYQRINFKFLINNSTQINDIDQIQLPLCYINIKSNLTRKDQISLLENLQMYKNTLNQQVQKIILQITLIDKVQLIEELQSDAYELKVFQDESSQNKIQLTSLFSIKKQNIQYSGVSFQFPDNLNLTIQNKKKVAIQNSQFSSNTFNSGVFFQNIDQLVISNITINVENILNKNISNQAFIILSNISDVVFQKFSVTQLKKFQFRYFLVFNQIINSLFISDTIISNILCGNELYNFISIRDTNYLQIEKFKAFDIISSQGQYQKAIFDIEGVQNSILNTVYGNNLQNISFFFYTNSYFQKGQKVYLTNDNLTFKNMNISNAKYRNSLFWIYSNNFSLIGENNIFSNIINLNAEGGVFKIQGSNVNITNSYFANNQAAKGGAINLISIDYQASFQNCTFEKNKAMEFGGAIHLVDTFLFTENTTIRYNEALIGGGIYYNGFKPINTDISFSNNAEIYGKNIASNLLYCKTNIICDEKCNIDIDSSSTTISNFRSGSTLNFFFEIIDEENNQIIINKQKLNNYPDEIQKEIAKIKISAIADYQDLIKLSNQQSISYVDYNEDTKLFRLPNLQVVGNPIKNQKIELISSFTQIQYGQNQTSNNYTIYFNFRKCQTGERQVSIDNIIQCIPCPNGFYSLVTTQNQSSVECTICPPSAYHCEKDIILLKEGYWRSNENTDNIYYCVNKPSNCKGSLEGNRLYCDEGKVGPLCESCDIYEKVWDTKYMKSGKYDCIKCNDVQNKTFVLPIIGIFIFILAYVVFSINMSIKMSKQYSYSYYFRMSRILVSNRSSMQDISSFYFKIILNYIQISLITNSYYLTLPPILSYFPDILSLPLQHFLNIFDCQFSKIDEDTVSVVFLRVLWSYILPFIFMLIIVIVYSILFCIQKCLIKYKDNKTLQHFACINVTMNSSKKMMVYHLYNGLFFLLIFMQPSQVQILLSTISCKEIDNKMYIATDLTFQCYTNKHVLYVGTMVIPGLLLWIFVIPLVILYLLKKQSNRLDSLQVRFSFGFLYQEYKQKYYFWEFVKSYFKIGIVLIGTFLAEAKVAKLIIICLVLFVYQYITSRVKPYILIKLNKLDFLQINVLVVIALFNAFIEHPPSEISKNLVIVLTIIIHNSFLLINIFIALFLKIEAKFSMQVLKLKLFLKARIPFLFKYMVIKKPINLLRVNKNWKKVIEFVEKISFRNNLQNILEKGQKQIKKSTLQNNLQFNFQDQTLDFSKQNHSSKSISSPYKKSSSISELFQFNGAAKFMKKNSLTSRKSIRNVNSLSDIKEEDSQFDAFKIARSQSIVQSDCLINQPDQIDFKQPDYKKQDQVEQNQYNQAKNFKKSSIDNTSYIGDENQKVKHSSKNLLQSQQDNNPSFNSIQNSQSATKKNKTLTQRGFLSRFMNSQSRQTTQPGTPSELLISHHTKKQAETQNVQNNKSIKSTDDFMIQLQRIDQTVDKERANQFSNIDLINSRIAFSNSNFKNIQSLENSLNFNQAVGSQSNFCSQQEKIKTKKVKNQIKYTSSSSEESFEEQPEQIKNVNQFQQINQFDLQISHYQNKFNDLISPSELVDNTIPSKFQYQNMTLDLQKESQVNQPELNPKNIFIPIPNVLSKLSIGESIQLNSKRSLNNMSPDIQQIELINFEQTPKKKSEQNNNELVNFEDSQSSNND</sequence>
<dbReference type="InParanoid" id="I7MJV1"/>
<evidence type="ECO:0000256" key="1">
    <source>
        <dbReference type="SAM" id="MobiDB-lite"/>
    </source>
</evidence>
<feature type="transmembrane region" description="Helical" evidence="2">
    <location>
        <begin position="1594"/>
        <end position="1611"/>
    </location>
</feature>
<feature type="compositionally biased region" description="Polar residues" evidence="1">
    <location>
        <begin position="2030"/>
        <end position="2056"/>
    </location>
</feature>